<dbReference type="PIRSF" id="PIRSF002889">
    <property type="entry name" value="Rod_FlgB"/>
    <property type="match status" value="1"/>
</dbReference>
<evidence type="ECO:0000256" key="5">
    <source>
        <dbReference type="ARBA" id="ARBA00024934"/>
    </source>
</evidence>
<dbReference type="GO" id="GO:0030694">
    <property type="term" value="C:bacterial-type flagellum basal body, rod"/>
    <property type="evidence" value="ECO:0007669"/>
    <property type="project" value="InterPro"/>
</dbReference>
<comment type="subcellular location">
    <subcellularLocation>
        <location evidence="1 6">Bacterial flagellum basal body</location>
    </subcellularLocation>
</comment>
<keyword evidence="4 6" id="KW-0975">Bacterial flagellum</keyword>
<dbReference type="RefSeq" id="WP_085377493.1">
    <property type="nucleotide sequence ID" value="NZ_CP020612.1"/>
</dbReference>
<keyword evidence="8" id="KW-0282">Flagellum</keyword>
<dbReference type="NCBIfam" id="NF009270">
    <property type="entry name" value="PRK12627.1"/>
    <property type="match status" value="1"/>
</dbReference>
<evidence type="ECO:0000259" key="7">
    <source>
        <dbReference type="Pfam" id="PF00460"/>
    </source>
</evidence>
<protein>
    <recommendedName>
        <fullName evidence="3 6">Flagellar basal body rod protein FlgB</fullName>
    </recommendedName>
</protein>
<dbReference type="KEGG" id="pcon:B0A89_06760"/>
<keyword evidence="8" id="KW-0969">Cilium</keyword>
<evidence type="ECO:0000256" key="2">
    <source>
        <dbReference type="ARBA" id="ARBA00009677"/>
    </source>
</evidence>
<evidence type="ECO:0000256" key="4">
    <source>
        <dbReference type="ARBA" id="ARBA00023143"/>
    </source>
</evidence>
<gene>
    <name evidence="8" type="primary">flgB</name>
    <name evidence="8" type="ORF">B0A89_06760</name>
</gene>
<evidence type="ECO:0000256" key="3">
    <source>
        <dbReference type="ARBA" id="ARBA00014376"/>
    </source>
</evidence>
<feature type="domain" description="Flagellar basal body rod protein N-terminal" evidence="7">
    <location>
        <begin position="18"/>
        <end position="38"/>
    </location>
</feature>
<name>A0A1W6CX25_9RHOB</name>
<dbReference type="STRING" id="1945662.B0A89_06760"/>
<evidence type="ECO:0000256" key="1">
    <source>
        <dbReference type="ARBA" id="ARBA00004117"/>
    </source>
</evidence>
<keyword evidence="8" id="KW-0966">Cell projection</keyword>
<dbReference type="OrthoDB" id="9788334at2"/>
<evidence type="ECO:0000313" key="8">
    <source>
        <dbReference type="EMBL" id="ARJ69375.1"/>
    </source>
</evidence>
<organism evidence="8 9">
    <name type="scientific">Paracoccus contaminans</name>
    <dbReference type="NCBI Taxonomy" id="1945662"/>
    <lineage>
        <taxon>Bacteria</taxon>
        <taxon>Pseudomonadati</taxon>
        <taxon>Pseudomonadota</taxon>
        <taxon>Alphaproteobacteria</taxon>
        <taxon>Rhodobacterales</taxon>
        <taxon>Paracoccaceae</taxon>
        <taxon>Paracoccus</taxon>
    </lineage>
</organism>
<comment type="similarity">
    <text evidence="2 6">Belongs to the flagella basal body rod proteins family.</text>
</comment>
<dbReference type="GO" id="GO:0071973">
    <property type="term" value="P:bacterial-type flagellum-dependent cell motility"/>
    <property type="evidence" value="ECO:0007669"/>
    <property type="project" value="InterPro"/>
</dbReference>
<evidence type="ECO:0000313" key="9">
    <source>
        <dbReference type="Proteomes" id="UP000193017"/>
    </source>
</evidence>
<dbReference type="AlphaFoldDB" id="A0A1W6CX25"/>
<accession>A0A1W6CX25</accession>
<reference evidence="8 9" key="1">
    <citation type="submission" date="2017-03" db="EMBL/GenBank/DDBJ databases">
        <title>Genome sequence of Paracoccus contaminans isolated from a water microcosm.</title>
        <authorList>
            <person name="Aurass P."/>
            <person name="Karste S."/>
            <person name="Trost E."/>
            <person name="Glaeser S.P."/>
            <person name="Kaempfer P."/>
            <person name="Flieger A."/>
        </authorList>
    </citation>
    <scope>NUCLEOTIDE SEQUENCE [LARGE SCALE GENOMIC DNA]</scope>
    <source>
        <strain evidence="9">RKI 16-01929T\LMG 29738T\CCM 8701T\CIP 111112T</strain>
    </source>
</reference>
<comment type="function">
    <text evidence="5 6">Structural component of flagellum, the bacterial motility apparatus. Part of the rod structure of flagellar basal body.</text>
</comment>
<dbReference type="Pfam" id="PF00460">
    <property type="entry name" value="Flg_bb_rod"/>
    <property type="match status" value="1"/>
</dbReference>
<proteinExistence type="inferred from homology"/>
<keyword evidence="9" id="KW-1185">Reference proteome</keyword>
<sequence>MFGQIDSMRMARELGAHAALRQRVIAANVANADTPGYRAQDLRGFAQTYRDSPAIGLRTTRPDHVSAGDWGSAQGARIDAGGEPAPNGNTVSIEDELVRAAEARREFDLSLSVFQSGMIMLRTAIGRRG</sequence>
<comment type="subunit">
    <text evidence="6">The basal body constitutes a major portion of the flagellar organelle and consists of a number of rings mounted on a central rod.</text>
</comment>
<dbReference type="Proteomes" id="UP000193017">
    <property type="component" value="Chromosome"/>
</dbReference>
<dbReference type="InterPro" id="IPR001444">
    <property type="entry name" value="Flag_bb_rod_N"/>
</dbReference>
<dbReference type="EMBL" id="CP020612">
    <property type="protein sequence ID" value="ARJ69375.1"/>
    <property type="molecule type" value="Genomic_DNA"/>
</dbReference>
<dbReference type="InterPro" id="IPR006300">
    <property type="entry name" value="FlgB"/>
</dbReference>
<evidence type="ECO:0000256" key="6">
    <source>
        <dbReference type="PIRNR" id="PIRNR002889"/>
    </source>
</evidence>